<keyword evidence="3 6" id="KW-1133">Transmembrane helix</keyword>
<dbReference type="PANTHER" id="PTHR35529">
    <property type="entry name" value="MANGANESE EFFLUX PUMP MNTP-RELATED"/>
    <property type="match status" value="1"/>
</dbReference>
<evidence type="ECO:0000256" key="6">
    <source>
        <dbReference type="SAM" id="Phobius"/>
    </source>
</evidence>
<keyword evidence="8" id="KW-1185">Reference proteome</keyword>
<accession>A0ABV9Z9L0</accession>
<feature type="transmembrane region" description="Helical" evidence="6">
    <location>
        <begin position="231"/>
        <end position="255"/>
    </location>
</feature>
<proteinExistence type="predicted"/>
<evidence type="ECO:0000256" key="4">
    <source>
        <dbReference type="ARBA" id="ARBA00023136"/>
    </source>
</evidence>
<evidence type="ECO:0000256" key="3">
    <source>
        <dbReference type="ARBA" id="ARBA00022989"/>
    </source>
</evidence>
<feature type="transmembrane region" description="Helical" evidence="6">
    <location>
        <begin position="67"/>
        <end position="89"/>
    </location>
</feature>
<feature type="transmembrane region" description="Helical" evidence="6">
    <location>
        <begin position="267"/>
        <end position="288"/>
    </location>
</feature>
<keyword evidence="2 6" id="KW-0812">Transmembrane</keyword>
<keyword evidence="1" id="KW-1003">Cell membrane</keyword>
<organism evidence="7 8">
    <name type="scientific">Actinomycetospora rhizophila</name>
    <dbReference type="NCBI Taxonomy" id="1416876"/>
    <lineage>
        <taxon>Bacteria</taxon>
        <taxon>Bacillati</taxon>
        <taxon>Actinomycetota</taxon>
        <taxon>Actinomycetes</taxon>
        <taxon>Pseudonocardiales</taxon>
        <taxon>Pseudonocardiaceae</taxon>
        <taxon>Actinomycetospora</taxon>
    </lineage>
</organism>
<gene>
    <name evidence="7" type="ORF">ACFPK1_08645</name>
</gene>
<evidence type="ECO:0000256" key="1">
    <source>
        <dbReference type="ARBA" id="ARBA00022475"/>
    </source>
</evidence>
<sequence length="290" mass="31226">MIAPARPAQAEAVEAAGAARGLPAEPVVHRSGRGGRLGRGRDARVAGGAPPRYTLLDLIRQTTERGFVIPTLLLATTSAVLGFAVGFFPLRADDLDLHHMAGATAVALPRTRRRERRDRRRTSIILGPLRLRWMRVLLVAAVFGFWDAVAPLLGLLFGNLLADEIGEAAEYIGPATLALFGVFLLVQAYRHRDNEPDEMEESWTIFGLPLPLSIDDLVGGTGLGLLGFNPWISALVLGLMTIVLSVIGLLMGRLIARLVRLNLRYELLTGAGLLIQAIVLTVLAAQGIDV</sequence>
<keyword evidence="4 6" id="KW-0472">Membrane</keyword>
<name>A0ABV9Z9L0_9PSEU</name>
<dbReference type="Pfam" id="PF02659">
    <property type="entry name" value="Mntp"/>
    <property type="match status" value="1"/>
</dbReference>
<reference evidence="8" key="1">
    <citation type="journal article" date="2019" name="Int. J. Syst. Evol. Microbiol.">
        <title>The Global Catalogue of Microorganisms (GCM) 10K type strain sequencing project: providing services to taxonomists for standard genome sequencing and annotation.</title>
        <authorList>
            <consortium name="The Broad Institute Genomics Platform"/>
            <consortium name="The Broad Institute Genome Sequencing Center for Infectious Disease"/>
            <person name="Wu L."/>
            <person name="Ma J."/>
        </authorList>
    </citation>
    <scope>NUCLEOTIDE SEQUENCE [LARGE SCALE GENOMIC DNA]</scope>
    <source>
        <strain evidence="8">XZYJ18</strain>
    </source>
</reference>
<dbReference type="PANTHER" id="PTHR35529:SF1">
    <property type="entry name" value="MANGANESE EFFLUX PUMP MNTP-RELATED"/>
    <property type="match status" value="1"/>
</dbReference>
<dbReference type="RefSeq" id="WP_378020507.1">
    <property type="nucleotide sequence ID" value="NZ_JBHSKG010000003.1"/>
</dbReference>
<evidence type="ECO:0000313" key="8">
    <source>
        <dbReference type="Proteomes" id="UP001596175"/>
    </source>
</evidence>
<evidence type="ECO:0000256" key="2">
    <source>
        <dbReference type="ARBA" id="ARBA00022692"/>
    </source>
</evidence>
<evidence type="ECO:0000313" key="7">
    <source>
        <dbReference type="EMBL" id="MFC5138296.1"/>
    </source>
</evidence>
<feature type="region of interest" description="Disordered" evidence="5">
    <location>
        <begin position="24"/>
        <end position="43"/>
    </location>
</feature>
<dbReference type="InterPro" id="IPR003810">
    <property type="entry name" value="Mntp/YtaF"/>
</dbReference>
<protein>
    <submittedName>
        <fullName evidence="7">Manganese efflux pump</fullName>
    </submittedName>
</protein>
<evidence type="ECO:0000256" key="5">
    <source>
        <dbReference type="SAM" id="MobiDB-lite"/>
    </source>
</evidence>
<dbReference type="Proteomes" id="UP001596175">
    <property type="component" value="Unassembled WGS sequence"/>
</dbReference>
<feature type="transmembrane region" description="Helical" evidence="6">
    <location>
        <begin position="171"/>
        <end position="190"/>
    </location>
</feature>
<dbReference type="EMBL" id="JBHSKG010000003">
    <property type="protein sequence ID" value="MFC5138296.1"/>
    <property type="molecule type" value="Genomic_DNA"/>
</dbReference>
<comment type="caution">
    <text evidence="7">The sequence shown here is derived from an EMBL/GenBank/DDBJ whole genome shotgun (WGS) entry which is preliminary data.</text>
</comment>
<feature type="transmembrane region" description="Helical" evidence="6">
    <location>
        <begin position="133"/>
        <end position="159"/>
    </location>
</feature>